<organism evidence="3 4">
    <name type="scientific">Eimeria brunetti</name>
    <dbReference type="NCBI Taxonomy" id="51314"/>
    <lineage>
        <taxon>Eukaryota</taxon>
        <taxon>Sar</taxon>
        <taxon>Alveolata</taxon>
        <taxon>Apicomplexa</taxon>
        <taxon>Conoidasida</taxon>
        <taxon>Coccidia</taxon>
        <taxon>Eucoccidiorida</taxon>
        <taxon>Eimeriorina</taxon>
        <taxon>Eimeriidae</taxon>
        <taxon>Eimeria</taxon>
    </lineage>
</organism>
<protein>
    <submittedName>
        <fullName evidence="3">Uncharacterized protein</fullName>
    </submittedName>
</protein>
<feature type="coiled-coil region" evidence="1">
    <location>
        <begin position="93"/>
        <end position="123"/>
    </location>
</feature>
<keyword evidence="4" id="KW-1185">Reference proteome</keyword>
<evidence type="ECO:0000256" key="1">
    <source>
        <dbReference type="SAM" id="Coils"/>
    </source>
</evidence>
<accession>U6L7P7</accession>
<dbReference type="AlphaFoldDB" id="U6L7P7"/>
<keyword evidence="1" id="KW-0175">Coiled coil</keyword>
<gene>
    <name evidence="3" type="ORF">EBH_0064780</name>
</gene>
<evidence type="ECO:0000256" key="2">
    <source>
        <dbReference type="SAM" id="MobiDB-lite"/>
    </source>
</evidence>
<name>U6L7P7_9EIME</name>
<evidence type="ECO:0000313" key="3">
    <source>
        <dbReference type="EMBL" id="CDJ46196.1"/>
    </source>
</evidence>
<feature type="region of interest" description="Disordered" evidence="2">
    <location>
        <begin position="1"/>
        <end position="21"/>
    </location>
</feature>
<dbReference type="Proteomes" id="UP000030750">
    <property type="component" value="Unassembled WGS sequence"/>
</dbReference>
<proteinExistence type="predicted"/>
<evidence type="ECO:0000313" key="4">
    <source>
        <dbReference type="Proteomes" id="UP000030750"/>
    </source>
</evidence>
<reference evidence="3" key="2">
    <citation type="submission" date="2013-10" db="EMBL/GenBank/DDBJ databases">
        <authorList>
            <person name="Aslett M."/>
        </authorList>
    </citation>
    <scope>NUCLEOTIDE SEQUENCE [LARGE SCALE GENOMIC DNA]</scope>
    <source>
        <strain evidence="3">Houghton</strain>
    </source>
</reference>
<dbReference type="EMBL" id="HG710316">
    <property type="protein sequence ID" value="CDJ46196.1"/>
    <property type="molecule type" value="Genomic_DNA"/>
</dbReference>
<reference evidence="3" key="1">
    <citation type="submission" date="2013-10" db="EMBL/GenBank/DDBJ databases">
        <title>Genomic analysis of the causative agents of coccidiosis in chickens.</title>
        <authorList>
            <person name="Reid A.J."/>
            <person name="Blake D."/>
            <person name="Billington K."/>
            <person name="Browne H."/>
            <person name="Dunn M."/>
            <person name="Hung S."/>
            <person name="Kawahara F."/>
            <person name="Miranda-Saavedra D."/>
            <person name="Mourier T."/>
            <person name="Nagra H."/>
            <person name="Otto T.D."/>
            <person name="Rawlings N."/>
            <person name="Sanchez A."/>
            <person name="Sanders M."/>
            <person name="Subramaniam C."/>
            <person name="Tay Y."/>
            <person name="Dear P."/>
            <person name="Doerig C."/>
            <person name="Gruber A."/>
            <person name="Parkinson J."/>
            <person name="Shirley M."/>
            <person name="Wan K.L."/>
            <person name="Berriman M."/>
            <person name="Tomley F."/>
            <person name="Pain A."/>
        </authorList>
    </citation>
    <scope>NUCLEOTIDE SEQUENCE [LARGE SCALE GENOMIC DNA]</scope>
    <source>
        <strain evidence="3">Houghton</strain>
    </source>
</reference>
<sequence length="144" mass="16033">MAGEAGRQFLPEAPNTDKGTASFASAAAKTAAAANAAKIIVAKLAAGVTNANNNDNLWPHVIKVARERPLPDHQGETTDEGWDNAESHSSQFYFETSKEHLDVQQELQRLQEQQRLQQRLQELSPNFMLEPKLQEVEAQLRQQE</sequence>
<dbReference type="VEuPathDB" id="ToxoDB:EBH_0064780"/>